<evidence type="ECO:0000313" key="3">
    <source>
        <dbReference type="Proteomes" id="UP001165080"/>
    </source>
</evidence>
<protein>
    <recommendedName>
        <fullName evidence="1">Pherophorin domain-containing protein</fullName>
    </recommendedName>
</protein>
<accession>A0A9W6BZS7</accession>
<reference evidence="2 3" key="1">
    <citation type="journal article" date="2023" name="Commun. Biol.">
        <title>Reorganization of the ancestral sex-determining regions during the evolution of trioecy in Pleodorina starrii.</title>
        <authorList>
            <person name="Takahashi K."/>
            <person name="Suzuki S."/>
            <person name="Kawai-Toyooka H."/>
            <person name="Yamamoto K."/>
            <person name="Hamaji T."/>
            <person name="Ootsuki R."/>
            <person name="Yamaguchi H."/>
            <person name="Kawachi M."/>
            <person name="Higashiyama T."/>
            <person name="Nozaki H."/>
        </authorList>
    </citation>
    <scope>NUCLEOTIDE SEQUENCE [LARGE SCALE GENOMIC DNA]</scope>
    <source>
        <strain evidence="2 3">NIES-4479</strain>
    </source>
</reference>
<comment type="caution">
    <text evidence="2">The sequence shown here is derived from an EMBL/GenBank/DDBJ whole genome shotgun (WGS) entry which is preliminary data.</text>
</comment>
<evidence type="ECO:0000313" key="2">
    <source>
        <dbReference type="EMBL" id="GLC60790.1"/>
    </source>
</evidence>
<dbReference type="EMBL" id="BRXU01000038">
    <property type="protein sequence ID" value="GLC60790.1"/>
    <property type="molecule type" value="Genomic_DNA"/>
</dbReference>
<dbReference type="InterPro" id="IPR024616">
    <property type="entry name" value="Pherophorin"/>
</dbReference>
<organism evidence="2 3">
    <name type="scientific">Pleodorina starrii</name>
    <dbReference type="NCBI Taxonomy" id="330485"/>
    <lineage>
        <taxon>Eukaryota</taxon>
        <taxon>Viridiplantae</taxon>
        <taxon>Chlorophyta</taxon>
        <taxon>core chlorophytes</taxon>
        <taxon>Chlorophyceae</taxon>
        <taxon>CS clade</taxon>
        <taxon>Chlamydomonadales</taxon>
        <taxon>Volvocaceae</taxon>
        <taxon>Pleodorina</taxon>
    </lineage>
</organism>
<dbReference type="Proteomes" id="UP001165080">
    <property type="component" value="Unassembled WGS sequence"/>
</dbReference>
<keyword evidence="3" id="KW-1185">Reference proteome</keyword>
<gene>
    <name evidence="2" type="primary">PLEST007856</name>
    <name evidence="2" type="ORF">PLESTB_001671300</name>
</gene>
<proteinExistence type="predicted"/>
<name>A0A9W6BZS7_9CHLO</name>
<evidence type="ECO:0000259" key="1">
    <source>
        <dbReference type="Pfam" id="PF12499"/>
    </source>
</evidence>
<sequence length="358" mass="38916">MEFPPLCNCVRNSSESPFSLQLDSIGTPTGFFRYCFKVRQAGLDSCAGAISDCCNNDQGVNKVEFEANFDCKPVLRRVTVDGQSHTAWEFNKLGVVRVTALNRTFTTSNGTEVCLFLRADNSTSCSRIENFCTIGAQGCKYAIFQTDRSCCPVGMTAFYPPPPMPPITPGFNTIPPPPPSPGPSVVPIGALPPPPPPPRSNFPNCTCVKDMAASQLYVKSNATVFPFEKNFTKICFQLGVKDTCSNPASPCCKYNVHKVELEADPKCAPFLSYQTVDGERRTRSFQYNPYPTIKFTGISKSFDEAEGTELCLIMKPGGCSTVKEVAGSSDGFISASVFNNPAETENCCPTNYYVAQAP</sequence>
<dbReference type="Pfam" id="PF12499">
    <property type="entry name" value="DUF3707"/>
    <property type="match status" value="2"/>
</dbReference>
<feature type="domain" description="Pherophorin" evidence="1">
    <location>
        <begin position="202"/>
        <end position="349"/>
    </location>
</feature>
<dbReference type="AlphaFoldDB" id="A0A9W6BZS7"/>
<feature type="domain" description="Pherophorin" evidence="1">
    <location>
        <begin position="4"/>
        <end position="152"/>
    </location>
</feature>